<dbReference type="Proteomes" id="UP000325313">
    <property type="component" value="Unassembled WGS sequence"/>
</dbReference>
<dbReference type="EMBL" id="VDEP01000077">
    <property type="protein sequence ID" value="KAA1132641.1"/>
    <property type="molecule type" value="Genomic_DNA"/>
</dbReference>
<keyword evidence="3" id="KW-1185">Reference proteome</keyword>
<gene>
    <name evidence="1" type="ORF">PGT21_000780</name>
    <name evidence="2" type="ORF">PGTUg99_002746</name>
</gene>
<dbReference type="Proteomes" id="UP000324748">
    <property type="component" value="Unassembled WGS sequence"/>
</dbReference>
<reference evidence="3 4" key="1">
    <citation type="submission" date="2019-05" db="EMBL/GenBank/DDBJ databases">
        <title>Emergence of the Ug99 lineage of the wheat stem rust pathogen through somatic hybridization.</title>
        <authorList>
            <person name="Li F."/>
            <person name="Upadhyaya N.M."/>
            <person name="Sperschneider J."/>
            <person name="Matny O."/>
            <person name="Nguyen-Phuc H."/>
            <person name="Mago R."/>
            <person name="Raley C."/>
            <person name="Miller M.E."/>
            <person name="Silverstein K.A.T."/>
            <person name="Henningsen E."/>
            <person name="Hirsch C.D."/>
            <person name="Visser B."/>
            <person name="Pretorius Z.A."/>
            <person name="Steffenson B.J."/>
            <person name="Schwessinger B."/>
            <person name="Dodds P.N."/>
            <person name="Figueroa M."/>
        </authorList>
    </citation>
    <scope>NUCLEOTIDE SEQUENCE [LARGE SCALE GENOMIC DNA]</scope>
    <source>
        <strain evidence="1">21-0</strain>
        <strain evidence="2 4">Ug99</strain>
    </source>
</reference>
<evidence type="ECO:0000313" key="4">
    <source>
        <dbReference type="Proteomes" id="UP000325313"/>
    </source>
</evidence>
<proteinExistence type="predicted"/>
<dbReference type="AlphaFoldDB" id="A0A5B0MBA0"/>
<organism evidence="1 3">
    <name type="scientific">Puccinia graminis f. sp. tritici</name>
    <dbReference type="NCBI Taxonomy" id="56615"/>
    <lineage>
        <taxon>Eukaryota</taxon>
        <taxon>Fungi</taxon>
        <taxon>Dikarya</taxon>
        <taxon>Basidiomycota</taxon>
        <taxon>Pucciniomycotina</taxon>
        <taxon>Pucciniomycetes</taxon>
        <taxon>Pucciniales</taxon>
        <taxon>Pucciniaceae</taxon>
        <taxon>Puccinia</taxon>
    </lineage>
</organism>
<dbReference type="EMBL" id="VSWC01000158">
    <property type="protein sequence ID" value="KAA1073134.1"/>
    <property type="molecule type" value="Genomic_DNA"/>
</dbReference>
<evidence type="ECO:0000313" key="3">
    <source>
        <dbReference type="Proteomes" id="UP000324748"/>
    </source>
</evidence>
<name>A0A5B0MBA0_PUCGR</name>
<evidence type="ECO:0000313" key="1">
    <source>
        <dbReference type="EMBL" id="KAA1073134.1"/>
    </source>
</evidence>
<evidence type="ECO:0000313" key="2">
    <source>
        <dbReference type="EMBL" id="KAA1132641.1"/>
    </source>
</evidence>
<protein>
    <submittedName>
        <fullName evidence="1">Uncharacterized protein</fullName>
    </submittedName>
</protein>
<sequence>MNPSHLEVDIDPADLELIRILELKRLQLEIFMTTTDLEPRTIPLEVNHTSYRVKNNLELIAFSSRSTPTRTTDLEPKTIQLKRFGWRSTTRVTGDLELNLFQLDIDLSSSTVVKDFDLNPFQLEVDIPTTDLELKEIQLEVNPSSVDLELNLLLLEVDNPTTDLELKEIQLDVDPCSSIVTGDRVDLELKGFISRLRAETNQLEPYTLDLGLKVFRIEVDAGRGPGFYAF</sequence>
<accession>A0A5B0MBA0</accession>
<comment type="caution">
    <text evidence="1">The sequence shown here is derived from an EMBL/GenBank/DDBJ whole genome shotgun (WGS) entry which is preliminary data.</text>
</comment>